<evidence type="ECO:0000256" key="1">
    <source>
        <dbReference type="ARBA" id="ARBA00022729"/>
    </source>
</evidence>
<protein>
    <submittedName>
        <fullName evidence="3">Por secretion system C-terminal sorting domain-containing protein</fullName>
    </submittedName>
</protein>
<keyword evidence="1" id="KW-0732">Signal</keyword>
<organism evidence="3 4">
    <name type="scientific">Lutibacter oricola</name>
    <dbReference type="NCBI Taxonomy" id="762486"/>
    <lineage>
        <taxon>Bacteria</taxon>
        <taxon>Pseudomonadati</taxon>
        <taxon>Bacteroidota</taxon>
        <taxon>Flavobacteriia</taxon>
        <taxon>Flavobacteriales</taxon>
        <taxon>Flavobacteriaceae</taxon>
        <taxon>Lutibacter</taxon>
    </lineage>
</organism>
<dbReference type="PROSITE" id="PS51257">
    <property type="entry name" value="PROKAR_LIPOPROTEIN"/>
    <property type="match status" value="1"/>
</dbReference>
<dbReference type="STRING" id="762486.SAMN05444411_11352"/>
<dbReference type="InterPro" id="IPR026444">
    <property type="entry name" value="Secre_tail"/>
</dbReference>
<name>A0A1H3G600_9FLAO</name>
<dbReference type="NCBIfam" id="TIGR04183">
    <property type="entry name" value="Por_Secre_tail"/>
    <property type="match status" value="1"/>
</dbReference>
<dbReference type="EMBL" id="FNNJ01000013">
    <property type="protein sequence ID" value="SDX98475.1"/>
    <property type="molecule type" value="Genomic_DNA"/>
</dbReference>
<dbReference type="Pfam" id="PF18962">
    <property type="entry name" value="Por_Secre_tail"/>
    <property type="match status" value="1"/>
</dbReference>
<sequence length="233" mass="26064">MKKAPILLFIILFSTFILNSQITLQGCSSALSDQDYTLVQTSTTYDQGIIRNTFETLPLTFDQPCTSGFCELRMIWSIENNRWEIQLDNNPSPNPNYNTAILYYNTSNSYPNPPSLNMGTWVDNLGAACGGDNSITTLTGDVQDSVLATNLAFLSEISIYPNPIKDIIYIKNGTGTSLEKITISDINGREIMSFTFNDYFYEKKLDVSLLESGFYLLHIISKKGIGTKKLIVQ</sequence>
<dbReference type="AlphaFoldDB" id="A0A1H3G600"/>
<gene>
    <name evidence="3" type="ORF">SAMN05444411_11352</name>
</gene>
<evidence type="ECO:0000313" key="3">
    <source>
        <dbReference type="EMBL" id="SDX98475.1"/>
    </source>
</evidence>
<dbReference type="RefSeq" id="WP_090126092.1">
    <property type="nucleotide sequence ID" value="NZ_FNNJ01000013.1"/>
</dbReference>
<evidence type="ECO:0000259" key="2">
    <source>
        <dbReference type="Pfam" id="PF18962"/>
    </source>
</evidence>
<dbReference type="Proteomes" id="UP000199595">
    <property type="component" value="Unassembled WGS sequence"/>
</dbReference>
<accession>A0A1H3G600</accession>
<dbReference type="OrthoDB" id="1345084at2"/>
<reference evidence="3 4" key="1">
    <citation type="submission" date="2016-10" db="EMBL/GenBank/DDBJ databases">
        <authorList>
            <person name="de Groot N.N."/>
        </authorList>
    </citation>
    <scope>NUCLEOTIDE SEQUENCE [LARGE SCALE GENOMIC DNA]</scope>
    <source>
        <strain evidence="3 4">DSM 24956</strain>
    </source>
</reference>
<feature type="domain" description="Secretion system C-terminal sorting" evidence="2">
    <location>
        <begin position="159"/>
        <end position="232"/>
    </location>
</feature>
<proteinExistence type="predicted"/>
<keyword evidence="4" id="KW-1185">Reference proteome</keyword>
<evidence type="ECO:0000313" key="4">
    <source>
        <dbReference type="Proteomes" id="UP000199595"/>
    </source>
</evidence>